<gene>
    <name evidence="1" type="ORF">PHYBOEH_011296</name>
</gene>
<evidence type="ECO:0000313" key="1">
    <source>
        <dbReference type="EMBL" id="KAG7398301.1"/>
    </source>
</evidence>
<dbReference type="Proteomes" id="UP000693981">
    <property type="component" value="Unassembled WGS sequence"/>
</dbReference>
<dbReference type="OrthoDB" id="7537227at2759"/>
<protein>
    <recommendedName>
        <fullName evidence="3">Vacuolar protein 8</fullName>
    </recommendedName>
</protein>
<evidence type="ECO:0008006" key="3">
    <source>
        <dbReference type="Google" id="ProtNLM"/>
    </source>
</evidence>
<comment type="caution">
    <text evidence="1">The sequence shown here is derived from an EMBL/GenBank/DDBJ whole genome shotgun (WGS) entry which is preliminary data.</text>
</comment>
<dbReference type="AlphaFoldDB" id="A0A8T1WYG1"/>
<proteinExistence type="predicted"/>
<accession>A0A8T1WYG1</accession>
<organism evidence="1 2">
    <name type="scientific">Phytophthora boehmeriae</name>
    <dbReference type="NCBI Taxonomy" id="109152"/>
    <lineage>
        <taxon>Eukaryota</taxon>
        <taxon>Sar</taxon>
        <taxon>Stramenopiles</taxon>
        <taxon>Oomycota</taxon>
        <taxon>Peronosporomycetes</taxon>
        <taxon>Peronosporales</taxon>
        <taxon>Peronosporaceae</taxon>
        <taxon>Phytophthora</taxon>
    </lineage>
</organism>
<name>A0A8T1WYG1_9STRA</name>
<reference evidence="1" key="1">
    <citation type="submission" date="2021-02" db="EMBL/GenBank/DDBJ databases">
        <authorList>
            <person name="Palmer J.M."/>
        </authorList>
    </citation>
    <scope>NUCLEOTIDE SEQUENCE</scope>
    <source>
        <strain evidence="1">SCRP23</strain>
    </source>
</reference>
<evidence type="ECO:0000313" key="2">
    <source>
        <dbReference type="Proteomes" id="UP000693981"/>
    </source>
</evidence>
<sequence length="503" mass="54915">MNASTSAGMTSSSAYLIKATYNVSLEPIFHGALLGENIPRFLAVHLPIMPPVIQGWALRAFVSLGELRTNRQLLLTPAFCQLLKAMLVSPSEEIQEITLVILLQLSMDEGSRIKICNWLPISSLVAMTNQHISSDQQESKAQEDNLVHLLSGILRNLCDSVLTHHELIQEGSVPVLLKMSRMIDPTVQVNAVCALCYLISSSTDEVATHIPELTELLLTLSQSSNMQDCIFAVESLYNISCCDDSILLLCESEPLLDRLIQLATDPVHKKVAEGFESRLIEQGAIQAVMVLALVATDSVTIKALCIMTLANCLVDVAPQCLQSLIDHGIIWALSSLCTLEYPEVSYVCAVSLCNLSANPNKALKFLDAGAPRALIHLLSHTGGSDAAEDAEIVLVTVKTIANLVANEKLCLVFLNEGLEKHLSVHFSSPESSEELRQLTAMVLLRVTSANDAVISPERFKLTMLLWMEQIIDMKDEDLPCKHKSSGCTMPFLKLQSSSSTAPK</sequence>
<dbReference type="SMART" id="SM00185">
    <property type="entry name" value="ARM"/>
    <property type="match status" value="3"/>
</dbReference>
<dbReference type="InterPro" id="IPR000225">
    <property type="entry name" value="Armadillo"/>
</dbReference>
<dbReference type="EMBL" id="JAGDFL010000084">
    <property type="protein sequence ID" value="KAG7398301.1"/>
    <property type="molecule type" value="Genomic_DNA"/>
</dbReference>
<keyword evidence="2" id="KW-1185">Reference proteome</keyword>